<feature type="compositionally biased region" description="Pro residues" evidence="9">
    <location>
        <begin position="385"/>
        <end position="399"/>
    </location>
</feature>
<keyword evidence="3" id="KW-0808">Transferase</keyword>
<dbReference type="InterPro" id="IPR050660">
    <property type="entry name" value="NEK_Ser/Thr_kinase"/>
</dbReference>
<feature type="compositionally biased region" description="Pro residues" evidence="9">
    <location>
        <begin position="562"/>
        <end position="574"/>
    </location>
</feature>
<gene>
    <name evidence="11" type="ORF">PUT78_12610</name>
</gene>
<name>A0ABT5TDH6_9RHOB</name>
<comment type="catalytic activity">
    <reaction evidence="7">
        <text>L-threonyl-[protein] + ATP = O-phospho-L-threonyl-[protein] + ADP + H(+)</text>
        <dbReference type="Rhea" id="RHEA:46608"/>
        <dbReference type="Rhea" id="RHEA-COMP:11060"/>
        <dbReference type="Rhea" id="RHEA-COMP:11605"/>
        <dbReference type="ChEBI" id="CHEBI:15378"/>
        <dbReference type="ChEBI" id="CHEBI:30013"/>
        <dbReference type="ChEBI" id="CHEBI:30616"/>
        <dbReference type="ChEBI" id="CHEBI:61977"/>
        <dbReference type="ChEBI" id="CHEBI:456216"/>
        <dbReference type="EC" id="2.7.11.1"/>
    </reaction>
</comment>
<feature type="compositionally biased region" description="Acidic residues" evidence="9">
    <location>
        <begin position="651"/>
        <end position="663"/>
    </location>
</feature>
<keyword evidence="2" id="KW-0723">Serine/threonine-protein kinase</keyword>
<feature type="compositionally biased region" description="Low complexity" evidence="9">
    <location>
        <begin position="484"/>
        <end position="500"/>
    </location>
</feature>
<dbReference type="Proteomes" id="UP001431784">
    <property type="component" value="Unassembled WGS sequence"/>
</dbReference>
<dbReference type="Gene3D" id="1.10.510.10">
    <property type="entry name" value="Transferase(Phosphotransferase) domain 1"/>
    <property type="match status" value="1"/>
</dbReference>
<evidence type="ECO:0000256" key="2">
    <source>
        <dbReference type="ARBA" id="ARBA00022527"/>
    </source>
</evidence>
<evidence type="ECO:0000256" key="3">
    <source>
        <dbReference type="ARBA" id="ARBA00022679"/>
    </source>
</evidence>
<dbReference type="SUPFAM" id="SSF56112">
    <property type="entry name" value="Protein kinase-like (PK-like)"/>
    <property type="match status" value="1"/>
</dbReference>
<feature type="compositionally biased region" description="Low complexity" evidence="9">
    <location>
        <begin position="1"/>
        <end position="14"/>
    </location>
</feature>
<comment type="caution">
    <text evidence="11">The sequence shown here is derived from an EMBL/GenBank/DDBJ whole genome shotgun (WGS) entry which is preliminary data.</text>
</comment>
<comment type="catalytic activity">
    <reaction evidence="8">
        <text>L-seryl-[protein] + ATP = O-phospho-L-seryl-[protein] + ADP + H(+)</text>
        <dbReference type="Rhea" id="RHEA:17989"/>
        <dbReference type="Rhea" id="RHEA-COMP:9863"/>
        <dbReference type="Rhea" id="RHEA-COMP:11604"/>
        <dbReference type="ChEBI" id="CHEBI:15378"/>
        <dbReference type="ChEBI" id="CHEBI:29999"/>
        <dbReference type="ChEBI" id="CHEBI:30616"/>
        <dbReference type="ChEBI" id="CHEBI:83421"/>
        <dbReference type="ChEBI" id="CHEBI:456216"/>
        <dbReference type="EC" id="2.7.11.1"/>
    </reaction>
</comment>
<dbReference type="EMBL" id="JAQZSM010000011">
    <property type="protein sequence ID" value="MDD7971943.1"/>
    <property type="molecule type" value="Genomic_DNA"/>
</dbReference>
<dbReference type="GO" id="GO:0016301">
    <property type="term" value="F:kinase activity"/>
    <property type="evidence" value="ECO:0007669"/>
    <property type="project" value="UniProtKB-KW"/>
</dbReference>
<evidence type="ECO:0000256" key="1">
    <source>
        <dbReference type="ARBA" id="ARBA00012513"/>
    </source>
</evidence>
<evidence type="ECO:0000256" key="4">
    <source>
        <dbReference type="ARBA" id="ARBA00022741"/>
    </source>
</evidence>
<dbReference type="PROSITE" id="PS50011">
    <property type="entry name" value="PROTEIN_KINASE_DOM"/>
    <property type="match status" value="1"/>
</dbReference>
<dbReference type="RefSeq" id="WP_274352623.1">
    <property type="nucleotide sequence ID" value="NZ_JAQZSM010000011.1"/>
</dbReference>
<evidence type="ECO:0000256" key="5">
    <source>
        <dbReference type="ARBA" id="ARBA00022777"/>
    </source>
</evidence>
<feature type="region of interest" description="Disordered" evidence="9">
    <location>
        <begin position="1"/>
        <end position="28"/>
    </location>
</feature>
<organism evidence="11 12">
    <name type="scientific">Roseinatronobacter alkalisoli</name>
    <dbReference type="NCBI Taxonomy" id="3028235"/>
    <lineage>
        <taxon>Bacteria</taxon>
        <taxon>Pseudomonadati</taxon>
        <taxon>Pseudomonadota</taxon>
        <taxon>Alphaproteobacteria</taxon>
        <taxon>Rhodobacterales</taxon>
        <taxon>Paracoccaceae</taxon>
        <taxon>Roseinatronobacter</taxon>
    </lineage>
</organism>
<sequence>MVSRPPSGDGSPDDVPARRHSGGAARRNPLEVPAGTLLIGTYEILEHINTGGMGEVYRGVNIHNDEVVAIKIVLPALAHDEKILSLFQKESTVLRRIAHDAIVRYEVFTRDPAIDRPCLIMEYAEGPSLGDRLELSPLPLRDVLVLLLRMTAGLEVAHRGGVVHRDLSPDNVILCGNDVARAKIIDFGIAKASTPGGRTLIGGQFAGKPGYVAPEQLGLYDGHVTGQADIYSLGLMAAAAALGYPIDMGDSPAAAVMARVKVPDLGGIDPELVPLLDWMLQPDPADRPASMSDINAWITGHFSDIIAIDTPLDGSFPPQTQPPRSPGPQPVPRTSPRLTSQRVVSQGQISPGQISQDQTSQGQPPPSARPAQPAAYQPTVLAERPPTPMPPVSAPPASTPPASVHPATPPEPEPVPESASVPPSPVPPASTPPASIPPASQPPASPFTSPATPQDDAMVSAHPAAPTSPPAPAPPVSVPPPAIAPSSVSPVSTPLASVPPASQPPASPFASPAAPPDDAMVPEQAGPSVSAPPRSAAGQATLPPTTPPLTVAQPASPFGPVTAPPVPASQPDPEPAGRVRLPVVAALVITGVILGGAGLWISGVFSPAPDPQVAAAPPVLSDPAPEVDPTPELEPTPEPEPVPEPTPVPEPEPEPEPELEPEPEPAPAPAQDPQTLQAWLDERIAQGPPDNCSWLPRGSDVNAPVGFAGAPGAFSSLQAAFTAEFDLPLTLTLHPLAAAQCHAVAQIAALEQARAPSGRLGVSLPATLSRAQTELEGHITGAAQGHLSVLMIDPAGQVQNITGLIEGGAFALSGLRITPPQDAVVQDAPFPPVFLVVVLDTAVPLATAGAIPSNAILPAGQAGEFWRFVQRDLNTLSTPPDIDIAVVAWID</sequence>
<feature type="region of interest" description="Disordered" evidence="9">
    <location>
        <begin position="615"/>
        <end position="673"/>
    </location>
</feature>
<proteinExistence type="predicted"/>
<feature type="domain" description="Protein kinase" evidence="10">
    <location>
        <begin position="42"/>
        <end position="298"/>
    </location>
</feature>
<evidence type="ECO:0000259" key="10">
    <source>
        <dbReference type="PROSITE" id="PS50011"/>
    </source>
</evidence>
<keyword evidence="5 11" id="KW-0418">Kinase</keyword>
<feature type="compositionally biased region" description="Low complexity" evidence="9">
    <location>
        <begin position="536"/>
        <end position="555"/>
    </location>
</feature>
<feature type="compositionally biased region" description="Low complexity" evidence="9">
    <location>
        <begin position="446"/>
        <end position="465"/>
    </location>
</feature>
<keyword evidence="12" id="KW-1185">Reference proteome</keyword>
<dbReference type="InterPro" id="IPR000719">
    <property type="entry name" value="Prot_kinase_dom"/>
</dbReference>
<evidence type="ECO:0000256" key="7">
    <source>
        <dbReference type="ARBA" id="ARBA00047899"/>
    </source>
</evidence>
<reference evidence="11" key="1">
    <citation type="submission" date="2023-02" db="EMBL/GenBank/DDBJ databases">
        <title>Description of Roseinatronobacter alkalisoli sp. nov., an alkaliphilic bacerium isolated from soda soil.</title>
        <authorList>
            <person name="Wei W."/>
        </authorList>
    </citation>
    <scope>NUCLEOTIDE SEQUENCE</scope>
    <source>
        <strain evidence="11">HJB301</strain>
    </source>
</reference>
<dbReference type="PANTHER" id="PTHR43671">
    <property type="entry name" value="SERINE/THREONINE-PROTEIN KINASE NEK"/>
    <property type="match status" value="1"/>
</dbReference>
<dbReference type="PROSITE" id="PS00109">
    <property type="entry name" value="PROTEIN_KINASE_TYR"/>
    <property type="match status" value="1"/>
</dbReference>
<keyword evidence="4" id="KW-0547">Nucleotide-binding</keyword>
<feature type="compositionally biased region" description="Pro residues" evidence="9">
    <location>
        <begin position="466"/>
        <end position="483"/>
    </location>
</feature>
<feature type="compositionally biased region" description="Pro residues" evidence="9">
    <location>
        <begin position="638"/>
        <end position="650"/>
    </location>
</feature>
<dbReference type="Pfam" id="PF00069">
    <property type="entry name" value="Pkinase"/>
    <property type="match status" value="1"/>
</dbReference>
<feature type="compositionally biased region" description="Low complexity" evidence="9">
    <location>
        <begin position="345"/>
        <end position="362"/>
    </location>
</feature>
<dbReference type="InterPro" id="IPR011009">
    <property type="entry name" value="Kinase-like_dom_sf"/>
</dbReference>
<feature type="region of interest" description="Disordered" evidence="9">
    <location>
        <begin position="308"/>
        <end position="577"/>
    </location>
</feature>
<evidence type="ECO:0000313" key="12">
    <source>
        <dbReference type="Proteomes" id="UP001431784"/>
    </source>
</evidence>
<evidence type="ECO:0000313" key="11">
    <source>
        <dbReference type="EMBL" id="MDD7971943.1"/>
    </source>
</evidence>
<evidence type="ECO:0000256" key="8">
    <source>
        <dbReference type="ARBA" id="ARBA00048679"/>
    </source>
</evidence>
<dbReference type="PRINTS" id="PR01217">
    <property type="entry name" value="PRICHEXTENSN"/>
</dbReference>
<protein>
    <recommendedName>
        <fullName evidence="1">non-specific serine/threonine protein kinase</fullName>
        <ecNumber evidence="1">2.7.11.1</ecNumber>
    </recommendedName>
</protein>
<evidence type="ECO:0000256" key="6">
    <source>
        <dbReference type="ARBA" id="ARBA00022840"/>
    </source>
</evidence>
<dbReference type="InterPro" id="IPR008266">
    <property type="entry name" value="Tyr_kinase_AS"/>
</dbReference>
<feature type="compositionally biased region" description="Low complexity" evidence="9">
    <location>
        <begin position="369"/>
        <end position="378"/>
    </location>
</feature>
<dbReference type="PANTHER" id="PTHR43671:SF98">
    <property type="entry name" value="SERINE_THREONINE-PROTEIN KINASE NEK11"/>
    <property type="match status" value="1"/>
</dbReference>
<dbReference type="CDD" id="cd14014">
    <property type="entry name" value="STKc_PknB_like"/>
    <property type="match status" value="1"/>
</dbReference>
<feature type="compositionally biased region" description="Pro residues" evidence="9">
    <location>
        <begin position="422"/>
        <end position="445"/>
    </location>
</feature>
<accession>A0ABT5TDH6</accession>
<feature type="compositionally biased region" description="Pro residues" evidence="9">
    <location>
        <begin position="319"/>
        <end position="333"/>
    </location>
</feature>
<dbReference type="EC" id="2.7.11.1" evidence="1"/>
<evidence type="ECO:0000256" key="9">
    <source>
        <dbReference type="SAM" id="MobiDB-lite"/>
    </source>
</evidence>
<keyword evidence="6" id="KW-0067">ATP-binding</keyword>